<reference evidence="2 3" key="1">
    <citation type="submission" date="2017-03" db="EMBL/GenBank/DDBJ databases">
        <title>Genome analysis of strain PAMC 26577.</title>
        <authorList>
            <person name="Oh H.-M."/>
            <person name="Yang J.-A."/>
        </authorList>
    </citation>
    <scope>NUCLEOTIDE SEQUENCE [LARGE SCALE GENOMIC DNA]</scope>
    <source>
        <strain evidence="2 3">PAMC 26577</strain>
    </source>
</reference>
<protein>
    <submittedName>
        <fullName evidence="2">Paraquat-inducible protein A</fullName>
    </submittedName>
</protein>
<evidence type="ECO:0000313" key="3">
    <source>
        <dbReference type="Proteomes" id="UP000195221"/>
    </source>
</evidence>
<dbReference type="Proteomes" id="UP000195221">
    <property type="component" value="Unassembled WGS sequence"/>
</dbReference>
<dbReference type="Pfam" id="PF04403">
    <property type="entry name" value="PqiA"/>
    <property type="match status" value="1"/>
</dbReference>
<organism evidence="2 3">
    <name type="scientific">Caballeronia sordidicola</name>
    <name type="common">Burkholderia sordidicola</name>
    <dbReference type="NCBI Taxonomy" id="196367"/>
    <lineage>
        <taxon>Bacteria</taxon>
        <taxon>Pseudomonadati</taxon>
        <taxon>Pseudomonadota</taxon>
        <taxon>Betaproteobacteria</taxon>
        <taxon>Burkholderiales</taxon>
        <taxon>Burkholderiaceae</taxon>
        <taxon>Caballeronia</taxon>
    </lineage>
</organism>
<gene>
    <name evidence="2" type="ORF">PAMC26577_37525</name>
</gene>
<dbReference type="InterPro" id="IPR007498">
    <property type="entry name" value="PqiA-like"/>
</dbReference>
<keyword evidence="1" id="KW-0812">Transmembrane</keyword>
<evidence type="ECO:0000256" key="1">
    <source>
        <dbReference type="SAM" id="Phobius"/>
    </source>
</evidence>
<name>A0A242M6Y2_CABSO</name>
<keyword evidence="1" id="KW-0472">Membrane</keyword>
<dbReference type="EMBL" id="NBTZ01000159">
    <property type="protein sequence ID" value="OTP66593.1"/>
    <property type="molecule type" value="Genomic_DNA"/>
</dbReference>
<comment type="caution">
    <text evidence="2">The sequence shown here is derived from an EMBL/GenBank/DDBJ whole genome shotgun (WGS) entry which is preliminary data.</text>
</comment>
<feature type="transmembrane region" description="Helical" evidence="1">
    <location>
        <begin position="143"/>
        <end position="163"/>
    </location>
</feature>
<dbReference type="AlphaFoldDB" id="A0A242M6Y2"/>
<sequence>MKTFPSLIICEHCDTVYRHAELAHGESAHCARCNSPLYRGGGLTLDASLALSVATAVAFLIANICPAVRIGFQGLVNEATLWQATWALWNGPEAIIAVPAALMVIVVPFIQLTLLVWLLGYAKTGRRAPGFAPLIRFLAITRQWGMVEIALLGVLVTMVKLAAMLHVQPLAGIWAMAVSMLGVTMVANRDTHRLWSLTETRSQAAHE</sequence>
<feature type="transmembrane region" description="Helical" evidence="1">
    <location>
        <begin position="169"/>
        <end position="187"/>
    </location>
</feature>
<accession>A0A242M6Y2</accession>
<keyword evidence="1" id="KW-1133">Transmembrane helix</keyword>
<dbReference type="RefSeq" id="WP_086386748.1">
    <property type="nucleotide sequence ID" value="NZ_NBTZ01000159.1"/>
</dbReference>
<proteinExistence type="predicted"/>
<feature type="transmembrane region" description="Helical" evidence="1">
    <location>
        <begin position="49"/>
        <end position="72"/>
    </location>
</feature>
<feature type="transmembrane region" description="Helical" evidence="1">
    <location>
        <begin position="94"/>
        <end position="122"/>
    </location>
</feature>
<evidence type="ECO:0000313" key="2">
    <source>
        <dbReference type="EMBL" id="OTP66593.1"/>
    </source>
</evidence>